<proteinExistence type="inferred from homology"/>
<keyword evidence="5" id="KW-0460">Magnesium</keyword>
<dbReference type="PANTHER" id="PTHR43281:SF1">
    <property type="entry name" value="FARNESYL DIPHOSPHATE SYNTHASE"/>
    <property type="match status" value="1"/>
</dbReference>
<dbReference type="HOGENOM" id="CLU_014015_0_1_12"/>
<dbReference type="Gene3D" id="1.10.600.10">
    <property type="entry name" value="Farnesyl Diphosphate Synthase"/>
    <property type="match status" value="1"/>
</dbReference>
<dbReference type="InterPro" id="IPR033749">
    <property type="entry name" value="Polyprenyl_synt_CS"/>
</dbReference>
<dbReference type="SFLD" id="SFLDG01017">
    <property type="entry name" value="Polyprenyl_Transferase_Like"/>
    <property type="match status" value="1"/>
</dbReference>
<evidence type="ECO:0000256" key="1">
    <source>
        <dbReference type="ARBA" id="ARBA00001946"/>
    </source>
</evidence>
<dbReference type="SUPFAM" id="SSF48576">
    <property type="entry name" value="Terpenoid synthases"/>
    <property type="match status" value="1"/>
</dbReference>
<evidence type="ECO:0000256" key="2">
    <source>
        <dbReference type="ARBA" id="ARBA00006706"/>
    </source>
</evidence>
<organism evidence="8 9">
    <name type="scientific">Turneriella parva (strain ATCC BAA-1111 / DSM 21527 / NCTC 11395 / H)</name>
    <name type="common">Leptospira parva</name>
    <dbReference type="NCBI Taxonomy" id="869212"/>
    <lineage>
        <taxon>Bacteria</taxon>
        <taxon>Pseudomonadati</taxon>
        <taxon>Spirochaetota</taxon>
        <taxon>Spirochaetia</taxon>
        <taxon>Leptospirales</taxon>
        <taxon>Leptospiraceae</taxon>
        <taxon>Turneriella</taxon>
    </lineage>
</organism>
<dbReference type="STRING" id="869212.Turpa_1366"/>
<sequence>MRELLENQRSRFERDFFLRLGRTSLKSAPPLLKEATLYALSGANKRIRPILALETARLAGLEDNRALAIAAAFECLHSYSLVHDDLPAMDNDDMRRGQPSCHKKYGESTAILVGDLLQGLAFELLSLAELQPKAMNYFARAIAAQGMVSGQYLDMQQQPSSVKRLHRLKTGRLIEAALNLPLLTAQGGLSLATVRWGRGLGMLFQITDDIIDATSDSVTLGKTAGKDAEQNKKTFVSELGLGQAKLAAEKLAMQLANTSSTLFASSPLLQQLPKYLLERKA</sequence>
<dbReference type="Pfam" id="PF00348">
    <property type="entry name" value="polyprenyl_synt"/>
    <property type="match status" value="1"/>
</dbReference>
<evidence type="ECO:0000256" key="4">
    <source>
        <dbReference type="ARBA" id="ARBA00022723"/>
    </source>
</evidence>
<dbReference type="GO" id="GO:0046872">
    <property type="term" value="F:metal ion binding"/>
    <property type="evidence" value="ECO:0007669"/>
    <property type="project" value="UniProtKB-KW"/>
</dbReference>
<dbReference type="AlphaFoldDB" id="I4B407"/>
<evidence type="ECO:0000256" key="5">
    <source>
        <dbReference type="ARBA" id="ARBA00022842"/>
    </source>
</evidence>
<keyword evidence="3 7" id="KW-0808">Transferase</keyword>
<dbReference type="PATRIC" id="fig|869212.3.peg.1353"/>
<dbReference type="KEGG" id="tpx:Turpa_1366"/>
<evidence type="ECO:0000313" key="8">
    <source>
        <dbReference type="EMBL" id="AFM12014.1"/>
    </source>
</evidence>
<evidence type="ECO:0000256" key="7">
    <source>
        <dbReference type="RuleBase" id="RU004466"/>
    </source>
</evidence>
<reference evidence="8 9" key="1">
    <citation type="submission" date="2012-06" db="EMBL/GenBank/DDBJ databases">
        <title>The complete chromosome of genome of Turneriella parva DSM 21527.</title>
        <authorList>
            <consortium name="US DOE Joint Genome Institute (JGI-PGF)"/>
            <person name="Lucas S."/>
            <person name="Han J."/>
            <person name="Lapidus A."/>
            <person name="Bruce D."/>
            <person name="Goodwin L."/>
            <person name="Pitluck S."/>
            <person name="Peters L."/>
            <person name="Kyrpides N."/>
            <person name="Mavromatis K."/>
            <person name="Ivanova N."/>
            <person name="Mikhailova N."/>
            <person name="Chertkov O."/>
            <person name="Detter J.C."/>
            <person name="Tapia R."/>
            <person name="Han C."/>
            <person name="Land M."/>
            <person name="Hauser L."/>
            <person name="Markowitz V."/>
            <person name="Cheng J.-F."/>
            <person name="Hugenholtz P."/>
            <person name="Woyke T."/>
            <person name="Wu D."/>
            <person name="Gronow S."/>
            <person name="Wellnitz S."/>
            <person name="Brambilla E."/>
            <person name="Klenk H.-P."/>
            <person name="Eisen J.A."/>
        </authorList>
    </citation>
    <scope>NUCLEOTIDE SEQUENCE [LARGE SCALE GENOMIC DNA]</scope>
    <source>
        <strain evidence="9">ATCC BAA-1111 / DSM 21527 / NCTC 11395 / H</strain>
    </source>
</reference>
<evidence type="ECO:0000256" key="3">
    <source>
        <dbReference type="ARBA" id="ARBA00022679"/>
    </source>
</evidence>
<keyword evidence="9" id="KW-1185">Reference proteome</keyword>
<comment type="cofactor">
    <cofactor evidence="1">
        <name>Mg(2+)</name>
        <dbReference type="ChEBI" id="CHEBI:18420"/>
    </cofactor>
</comment>
<dbReference type="SFLD" id="SFLDS00005">
    <property type="entry name" value="Isoprenoid_Synthase_Type_I"/>
    <property type="match status" value="1"/>
</dbReference>
<dbReference type="RefSeq" id="WP_014802528.1">
    <property type="nucleotide sequence ID" value="NC_018020.1"/>
</dbReference>
<dbReference type="GO" id="GO:0016114">
    <property type="term" value="P:terpenoid biosynthetic process"/>
    <property type="evidence" value="ECO:0007669"/>
    <property type="project" value="UniProtKB-ARBA"/>
</dbReference>
<accession>I4B407</accession>
<dbReference type="PROSITE" id="PS00723">
    <property type="entry name" value="POLYPRENYL_SYNTHASE_1"/>
    <property type="match status" value="1"/>
</dbReference>
<gene>
    <name evidence="8" type="ordered locus">Turpa_1366</name>
</gene>
<keyword evidence="6" id="KW-0414">Isoprene biosynthesis</keyword>
<dbReference type="CDD" id="cd00685">
    <property type="entry name" value="Trans_IPPS_HT"/>
    <property type="match status" value="1"/>
</dbReference>
<dbReference type="Proteomes" id="UP000006048">
    <property type="component" value="Chromosome"/>
</dbReference>
<dbReference type="OrthoDB" id="9805316at2"/>
<dbReference type="EC" id="2.5.1.10" evidence="8"/>
<dbReference type="FunFam" id="1.10.600.10:FF:000001">
    <property type="entry name" value="Geranylgeranyl diphosphate synthase"/>
    <property type="match status" value="1"/>
</dbReference>
<dbReference type="PANTHER" id="PTHR43281">
    <property type="entry name" value="FARNESYL DIPHOSPHATE SYNTHASE"/>
    <property type="match status" value="1"/>
</dbReference>
<evidence type="ECO:0000256" key="6">
    <source>
        <dbReference type="ARBA" id="ARBA00023229"/>
    </source>
</evidence>
<dbReference type="PROSITE" id="PS00444">
    <property type="entry name" value="POLYPRENYL_SYNTHASE_2"/>
    <property type="match status" value="1"/>
</dbReference>
<comment type="similarity">
    <text evidence="2 7">Belongs to the FPP/GGPP synthase family.</text>
</comment>
<dbReference type="InterPro" id="IPR000092">
    <property type="entry name" value="Polyprenyl_synt"/>
</dbReference>
<protein>
    <submittedName>
        <fullName evidence="8">Farnesyl-diphosphate synthase</fullName>
        <ecNumber evidence="8">2.5.1.10</ecNumber>
    </submittedName>
</protein>
<name>I4B407_TURPD</name>
<dbReference type="InterPro" id="IPR008949">
    <property type="entry name" value="Isoprenoid_synthase_dom_sf"/>
</dbReference>
<evidence type="ECO:0000313" key="9">
    <source>
        <dbReference type="Proteomes" id="UP000006048"/>
    </source>
</evidence>
<dbReference type="GO" id="GO:0004337">
    <property type="term" value="F:(2E,6E)-farnesyl diphosphate synthase activity"/>
    <property type="evidence" value="ECO:0007669"/>
    <property type="project" value="UniProtKB-EC"/>
</dbReference>
<dbReference type="EMBL" id="CP002959">
    <property type="protein sequence ID" value="AFM12014.1"/>
    <property type="molecule type" value="Genomic_DNA"/>
</dbReference>
<keyword evidence="4" id="KW-0479">Metal-binding</keyword>